<feature type="coiled-coil region" evidence="7">
    <location>
        <begin position="126"/>
        <end position="313"/>
    </location>
</feature>
<dbReference type="AlphaFoldDB" id="A0A8S0Q9K1"/>
<evidence type="ECO:0000256" key="5">
    <source>
        <dbReference type="ARBA" id="ARBA00023054"/>
    </source>
</evidence>
<comment type="subcellular location">
    <subcellularLocation>
        <location evidence="1">Cytoplasm</location>
        <location evidence="1">Cytoskeleton</location>
    </subcellularLocation>
</comment>
<keyword evidence="6" id="KW-0206">Cytoskeleton</keyword>
<keyword evidence="10" id="KW-1185">Reference proteome</keyword>
<dbReference type="GO" id="GO:0005874">
    <property type="term" value="C:microtubule"/>
    <property type="evidence" value="ECO:0007669"/>
    <property type="project" value="UniProtKB-KW"/>
</dbReference>
<dbReference type="EMBL" id="CACTIH010001806">
    <property type="protein sequence ID" value="CAA2962909.1"/>
    <property type="molecule type" value="Genomic_DNA"/>
</dbReference>
<comment type="similarity">
    <text evidence="2">Belongs to the MAP70 family.</text>
</comment>
<dbReference type="PANTHER" id="PTHR31246:SF5">
    <property type="entry name" value="MICROTUBULE-ASSOCIATED PROTEIN 70-5"/>
    <property type="match status" value="1"/>
</dbReference>
<evidence type="ECO:0000313" key="9">
    <source>
        <dbReference type="EMBL" id="CAA2962909.1"/>
    </source>
</evidence>
<feature type="compositionally biased region" description="Polar residues" evidence="8">
    <location>
        <begin position="365"/>
        <end position="387"/>
    </location>
</feature>
<evidence type="ECO:0000256" key="1">
    <source>
        <dbReference type="ARBA" id="ARBA00004245"/>
    </source>
</evidence>
<accession>A0A8S0Q9K1</accession>
<evidence type="ECO:0000256" key="4">
    <source>
        <dbReference type="ARBA" id="ARBA00022701"/>
    </source>
</evidence>
<dbReference type="GO" id="GO:0008017">
    <property type="term" value="F:microtubule binding"/>
    <property type="evidence" value="ECO:0007669"/>
    <property type="project" value="InterPro"/>
</dbReference>
<name>A0A8S0Q9K1_OLEEU</name>
<dbReference type="OrthoDB" id="1906253at2759"/>
<proteinExistence type="inferred from homology"/>
<evidence type="ECO:0000256" key="2">
    <source>
        <dbReference type="ARBA" id="ARBA00008825"/>
    </source>
</evidence>
<keyword evidence="3" id="KW-0963">Cytoplasm</keyword>
<evidence type="ECO:0000256" key="7">
    <source>
        <dbReference type="SAM" id="Coils"/>
    </source>
</evidence>
<keyword evidence="5 7" id="KW-0175">Coiled coil</keyword>
<keyword evidence="4" id="KW-0493">Microtubule</keyword>
<evidence type="ECO:0000256" key="3">
    <source>
        <dbReference type="ARBA" id="ARBA00022490"/>
    </source>
</evidence>
<organism evidence="9 10">
    <name type="scientific">Olea europaea subsp. europaea</name>
    <dbReference type="NCBI Taxonomy" id="158383"/>
    <lineage>
        <taxon>Eukaryota</taxon>
        <taxon>Viridiplantae</taxon>
        <taxon>Streptophyta</taxon>
        <taxon>Embryophyta</taxon>
        <taxon>Tracheophyta</taxon>
        <taxon>Spermatophyta</taxon>
        <taxon>Magnoliopsida</taxon>
        <taxon>eudicotyledons</taxon>
        <taxon>Gunneridae</taxon>
        <taxon>Pentapetalae</taxon>
        <taxon>asterids</taxon>
        <taxon>lamiids</taxon>
        <taxon>Lamiales</taxon>
        <taxon>Oleaceae</taxon>
        <taxon>Oleeae</taxon>
        <taxon>Olea</taxon>
    </lineage>
</organism>
<dbReference type="Pfam" id="PF07058">
    <property type="entry name" value="MAP70"/>
    <property type="match status" value="1"/>
</dbReference>
<evidence type="ECO:0000313" key="10">
    <source>
        <dbReference type="Proteomes" id="UP000594638"/>
    </source>
</evidence>
<feature type="region of interest" description="Disordered" evidence="8">
    <location>
        <begin position="365"/>
        <end position="397"/>
    </location>
</feature>
<dbReference type="InterPro" id="IPR009768">
    <property type="entry name" value="MAP70"/>
</dbReference>
<dbReference type="PANTHER" id="PTHR31246">
    <property type="entry name" value="MICROTUBULE-ASSOCIATED PROTEIN 70-2"/>
    <property type="match status" value="1"/>
</dbReference>
<gene>
    <name evidence="9" type="ORF">OLEA9_A093757</name>
</gene>
<protein>
    <submittedName>
        <fullName evidence="9">Microtubule-associated 70-5-like</fullName>
    </submittedName>
</protein>
<evidence type="ECO:0000256" key="8">
    <source>
        <dbReference type="SAM" id="MobiDB-lite"/>
    </source>
</evidence>
<feature type="coiled-coil region" evidence="7">
    <location>
        <begin position="23"/>
        <end position="99"/>
    </location>
</feature>
<dbReference type="Gramene" id="OE9A093757T4">
    <property type="protein sequence ID" value="OE9A093757C4"/>
    <property type="gene ID" value="OE9A093757"/>
</dbReference>
<dbReference type="Proteomes" id="UP000594638">
    <property type="component" value="Unassembled WGS sequence"/>
</dbReference>
<sequence length="574" mass="65743">MSVLKELGEELSLSHPDPVVLELNRLNNLLKEKNGEFKKAQCEFRAQRATEVLKDKAMEQLRSEVIRLEEKLSVTENLLEQKNLDIKKLADEKREALTAQYAAEATLRRVYANQKDDDYVPIESIIAPLEAELKMYKNEIGALQEDKRAMERLTKSKEAALLEAEKILRNALERALIVEEVQSENFELRRQIEICQEENKILDKNNRQKVSEIEKLSQTIIELEEALLAGGTAANAVRDYRRQISELNEEKKTLERELARVMVSTNRIATVVANEWKDENNRVMPVKKWLEERKMFQAEIQRLKEKLAISERATKAEAQLKDKLKLRLKTLEEGLKHVSTFSVNSNGSPKIEKSNNLFGILASNTRANKRSTSQQRSPTASKISMQTGDERQTPGAAGEIKAVNSLNKKYSSGGSFLKKSLWASRNKIMDCNEKENTEINENTMISIEKCRSDELRDSENVKSMDSTKKDSDDMVSGFLYDRLQKEVIYLRKSCESRDSTLNAKNEEIKILMKKSKTITRALEDKKQKLIKKDHGCLLKIHLKKRGDNDLEITPSIRLLNISTYSDAENLTVVK</sequence>
<dbReference type="GO" id="GO:0007010">
    <property type="term" value="P:cytoskeleton organization"/>
    <property type="evidence" value="ECO:0007669"/>
    <property type="project" value="InterPro"/>
</dbReference>
<comment type="caution">
    <text evidence="9">The sequence shown here is derived from an EMBL/GenBank/DDBJ whole genome shotgun (WGS) entry which is preliminary data.</text>
</comment>
<evidence type="ECO:0000256" key="6">
    <source>
        <dbReference type="ARBA" id="ARBA00023212"/>
    </source>
</evidence>
<reference evidence="9 10" key="1">
    <citation type="submission" date="2019-12" db="EMBL/GenBank/DDBJ databases">
        <authorList>
            <person name="Alioto T."/>
            <person name="Alioto T."/>
            <person name="Gomez Garrido J."/>
        </authorList>
    </citation>
    <scope>NUCLEOTIDE SEQUENCE [LARGE SCALE GENOMIC DNA]</scope>
</reference>